<dbReference type="SUPFAM" id="SSF55874">
    <property type="entry name" value="ATPase domain of HSP90 chaperone/DNA topoisomerase II/histidine kinase"/>
    <property type="match status" value="1"/>
</dbReference>
<proteinExistence type="predicted"/>
<comment type="caution">
    <text evidence="1">The sequence shown here is derived from an EMBL/GenBank/DDBJ whole genome shotgun (WGS) entry which is preliminary data.</text>
</comment>
<dbReference type="PANTHER" id="PTHR35526:SF3">
    <property type="entry name" value="ANTI-SIGMA-F FACTOR RSBW"/>
    <property type="match status" value="1"/>
</dbReference>
<name>A0ABN2S6C3_9ACTN</name>
<organism evidence="1 2">
    <name type="scientific">Nocardiopsis rhodophaea</name>
    <dbReference type="NCBI Taxonomy" id="280238"/>
    <lineage>
        <taxon>Bacteria</taxon>
        <taxon>Bacillati</taxon>
        <taxon>Actinomycetota</taxon>
        <taxon>Actinomycetes</taxon>
        <taxon>Streptosporangiales</taxon>
        <taxon>Nocardiopsidaceae</taxon>
        <taxon>Nocardiopsis</taxon>
    </lineage>
</organism>
<dbReference type="PANTHER" id="PTHR35526">
    <property type="entry name" value="ANTI-SIGMA-F FACTOR RSBW-RELATED"/>
    <property type="match status" value="1"/>
</dbReference>
<protein>
    <submittedName>
        <fullName evidence="1">Uncharacterized protein</fullName>
    </submittedName>
</protein>
<dbReference type="CDD" id="cd16936">
    <property type="entry name" value="HATPase_RsbW-like"/>
    <property type="match status" value="1"/>
</dbReference>
<evidence type="ECO:0000313" key="2">
    <source>
        <dbReference type="Proteomes" id="UP001501585"/>
    </source>
</evidence>
<dbReference type="Proteomes" id="UP001501585">
    <property type="component" value="Unassembled WGS sequence"/>
</dbReference>
<sequence length="121" mass="12963">MEETITVPAKAAMVPAVRRGVCGLLPGFDRLDDVELVVSELLTSAIRASSGDITLRLIDTGDIRIEIQDLRGRHPRLDGGGDDHVVNGLGLASAIADRIGSVRHRSGNCTTWAVIRSIRIP</sequence>
<dbReference type="EMBL" id="BAAAPC010000001">
    <property type="protein sequence ID" value="GAA1981224.1"/>
    <property type="molecule type" value="Genomic_DNA"/>
</dbReference>
<accession>A0ABN2S6C3</accession>
<dbReference type="RefSeq" id="WP_344107520.1">
    <property type="nucleotide sequence ID" value="NZ_BAAAPC010000001.1"/>
</dbReference>
<dbReference type="InterPro" id="IPR036890">
    <property type="entry name" value="HATPase_C_sf"/>
</dbReference>
<dbReference type="Gene3D" id="3.30.565.10">
    <property type="entry name" value="Histidine kinase-like ATPase, C-terminal domain"/>
    <property type="match status" value="1"/>
</dbReference>
<dbReference type="InterPro" id="IPR050267">
    <property type="entry name" value="Anti-sigma-factor_SerPK"/>
</dbReference>
<gene>
    <name evidence="1" type="ORF">GCM10009799_02870</name>
</gene>
<keyword evidence="2" id="KW-1185">Reference proteome</keyword>
<reference evidence="1 2" key="1">
    <citation type="journal article" date="2019" name="Int. J. Syst. Evol. Microbiol.">
        <title>The Global Catalogue of Microorganisms (GCM) 10K type strain sequencing project: providing services to taxonomists for standard genome sequencing and annotation.</title>
        <authorList>
            <consortium name="The Broad Institute Genomics Platform"/>
            <consortium name="The Broad Institute Genome Sequencing Center for Infectious Disease"/>
            <person name="Wu L."/>
            <person name="Ma J."/>
        </authorList>
    </citation>
    <scope>NUCLEOTIDE SEQUENCE [LARGE SCALE GENOMIC DNA]</scope>
    <source>
        <strain evidence="1 2">JCM 15313</strain>
    </source>
</reference>
<evidence type="ECO:0000313" key="1">
    <source>
        <dbReference type="EMBL" id="GAA1981224.1"/>
    </source>
</evidence>